<dbReference type="Pfam" id="PF17147">
    <property type="entry name" value="PFOR_II"/>
    <property type="match status" value="1"/>
</dbReference>
<dbReference type="EMBL" id="AP011754">
    <property type="protein sequence ID" value="BAL56640.1"/>
    <property type="molecule type" value="Genomic_DNA"/>
</dbReference>
<organism evidence="4">
    <name type="scientific">uncultured Acetothermia bacterium</name>
    <dbReference type="NCBI Taxonomy" id="236499"/>
    <lineage>
        <taxon>Bacteria</taxon>
        <taxon>Candidatus Bipolaricaulota</taxon>
        <taxon>environmental samples</taxon>
    </lineage>
</organism>
<dbReference type="FunFam" id="3.40.50.920:FF:000010">
    <property type="entry name" value="Pyruvate ferredoxin oxidoreductase, alpha subunit"/>
    <property type="match status" value="1"/>
</dbReference>
<dbReference type="PANTHER" id="PTHR32154">
    <property type="entry name" value="PYRUVATE-FLAVODOXIN OXIDOREDUCTASE-RELATED"/>
    <property type="match status" value="1"/>
</dbReference>
<dbReference type="InterPro" id="IPR033412">
    <property type="entry name" value="PFOR_II"/>
</dbReference>
<dbReference type="InterPro" id="IPR029061">
    <property type="entry name" value="THDP-binding"/>
</dbReference>
<dbReference type="CDD" id="cd07034">
    <property type="entry name" value="TPP_PYR_PFOR_IOR-alpha_like"/>
    <property type="match status" value="1"/>
</dbReference>
<name>H5SKF4_9BACT</name>
<gene>
    <name evidence="4" type="ORF">HGMM_F41F10C18</name>
</gene>
<dbReference type="InterPro" id="IPR002880">
    <property type="entry name" value="Pyrv_Fd/Flavodoxin_OxRdtase_N"/>
</dbReference>
<accession>H5SKF4</accession>
<dbReference type="SUPFAM" id="SSF52518">
    <property type="entry name" value="Thiamin diphosphate-binding fold (THDP-binding)"/>
    <property type="match status" value="1"/>
</dbReference>
<dbReference type="Gene3D" id="3.40.50.920">
    <property type="match status" value="1"/>
</dbReference>
<proteinExistence type="predicted"/>
<dbReference type="AlphaFoldDB" id="H5SKF4"/>
<evidence type="ECO:0000256" key="1">
    <source>
        <dbReference type="ARBA" id="ARBA00023002"/>
    </source>
</evidence>
<dbReference type="InterPro" id="IPR050722">
    <property type="entry name" value="Pyruvate:ferred/Flavod_OxRd"/>
</dbReference>
<feature type="domain" description="Pyruvate flavodoxin/ferredoxin oxidoreductase pyrimidine binding" evidence="2">
    <location>
        <begin position="21"/>
        <end position="233"/>
    </location>
</feature>
<reference evidence="4" key="2">
    <citation type="journal article" date="2012" name="PLoS ONE">
        <title>A Deeply Branching Thermophilic Bacterium with an Ancient Acetyl-CoA Pathway Dominates a Subsurface Ecosystem.</title>
        <authorList>
            <person name="Takami H."/>
            <person name="Noguchi H."/>
            <person name="Takaki Y."/>
            <person name="Uchiyama I."/>
            <person name="Toyoda A."/>
            <person name="Nishi S."/>
            <person name="Chee G.-J."/>
            <person name="Arai W."/>
            <person name="Nunoura T."/>
            <person name="Itoh T."/>
            <person name="Hattori M."/>
            <person name="Takai K."/>
        </authorList>
    </citation>
    <scope>NUCLEOTIDE SEQUENCE</scope>
</reference>
<keyword evidence="4" id="KW-0670">Pyruvate</keyword>
<evidence type="ECO:0000259" key="2">
    <source>
        <dbReference type="Pfam" id="PF01855"/>
    </source>
</evidence>
<dbReference type="FunFam" id="3.40.50.970:FF:000012">
    <property type="entry name" value="Pyruvate:ferredoxin (Flavodoxin) oxidoreductase"/>
    <property type="match status" value="1"/>
</dbReference>
<dbReference type="GO" id="GO:0016903">
    <property type="term" value="F:oxidoreductase activity, acting on the aldehyde or oxo group of donors"/>
    <property type="evidence" value="ECO:0007669"/>
    <property type="project" value="UniProtKB-ARBA"/>
</dbReference>
<dbReference type="InterPro" id="IPR009014">
    <property type="entry name" value="Transketo_C/PFOR_II"/>
</dbReference>
<dbReference type="GO" id="GO:0006979">
    <property type="term" value="P:response to oxidative stress"/>
    <property type="evidence" value="ECO:0007669"/>
    <property type="project" value="TreeGrafter"/>
</dbReference>
<dbReference type="SUPFAM" id="SSF52922">
    <property type="entry name" value="TK C-terminal domain-like"/>
    <property type="match status" value="1"/>
</dbReference>
<evidence type="ECO:0000259" key="3">
    <source>
        <dbReference type="Pfam" id="PF17147"/>
    </source>
</evidence>
<reference evidence="4" key="1">
    <citation type="journal article" date="2005" name="Environ. Microbiol.">
        <title>Genetic and functional properties of uncultivated thermophilic crenarchaeotes from a subsurface gold mine as revealed by analysis of genome fragments.</title>
        <authorList>
            <person name="Nunoura T."/>
            <person name="Hirayama H."/>
            <person name="Takami H."/>
            <person name="Oida H."/>
            <person name="Nishi S."/>
            <person name="Shimamura S."/>
            <person name="Suzuki Y."/>
            <person name="Inagaki F."/>
            <person name="Takai K."/>
            <person name="Nealson K.H."/>
            <person name="Horikoshi K."/>
        </authorList>
    </citation>
    <scope>NUCLEOTIDE SEQUENCE</scope>
</reference>
<feature type="domain" description="Pyruvate:ferredoxin oxidoreductase core" evidence="3">
    <location>
        <begin position="264"/>
        <end position="365"/>
    </location>
</feature>
<evidence type="ECO:0000313" key="4">
    <source>
        <dbReference type="EMBL" id="BAL56640.1"/>
    </source>
</evidence>
<dbReference type="PANTHER" id="PTHR32154:SF0">
    <property type="entry name" value="PYRUVATE-FLAVODOXIN OXIDOREDUCTASE-RELATED"/>
    <property type="match status" value="1"/>
</dbReference>
<protein>
    <submittedName>
        <fullName evidence="4">Pyruvate ferredoxin oxidoreductase, alpha subunit</fullName>
    </submittedName>
</protein>
<keyword evidence="1" id="KW-0560">Oxidoreductase</keyword>
<sequence length="390" mass="43345">MTPTLTGTKKVVTGNHAVSYGAMLARVQVISAYPITPQTQIVELLSEFCANGTLRAKFIKVESEHSAMAALIGAASAGARTFTATSAHGLALMHEMLHWAAGARLPIVMADVNRAMGPPWSVWTDQNDSLSQRDTGWMQVYCESNQEVLDTVIQAYKVAEKVLMPAMLVLDAFVLSHTAEQIEIPDQALVDEYLPPYQPLYKLDVNDPRSFGALAPPDVYMELRYKMHKAMEDSLVEWARADEEYYELFGRRYGLIEPYRADDADLILVTSGTVTSTARDVIDELRAEGHRVGLLKIRVFRPFPAQLVREALRSAEKVAVIDRNISFGMGGIFAQEIKSALYNATDRPPIFGFVAGLGGRDITPRVIREIIEYAESHDEPEDLIWVGVKR</sequence>
<dbReference type="GO" id="GO:0019752">
    <property type="term" value="P:carboxylic acid metabolic process"/>
    <property type="evidence" value="ECO:0007669"/>
    <property type="project" value="UniProtKB-ARBA"/>
</dbReference>
<dbReference type="Gene3D" id="3.40.50.970">
    <property type="match status" value="1"/>
</dbReference>
<dbReference type="Pfam" id="PF01855">
    <property type="entry name" value="POR_N"/>
    <property type="match status" value="1"/>
</dbReference>